<feature type="transmembrane region" description="Helical" evidence="2">
    <location>
        <begin position="17"/>
        <end position="40"/>
    </location>
</feature>
<dbReference type="RefSeq" id="WP_023933785.1">
    <property type="nucleotide sequence ID" value="NZ_DF196819.1"/>
</dbReference>
<dbReference type="InterPro" id="IPR014717">
    <property type="entry name" value="Transl_elong_EF1B/ribsomal_bS6"/>
</dbReference>
<evidence type="ECO:0000256" key="1">
    <source>
        <dbReference type="SAM" id="Coils"/>
    </source>
</evidence>
<dbReference type="Gene3D" id="3.30.70.60">
    <property type="match status" value="1"/>
</dbReference>
<keyword evidence="2" id="KW-1133">Transmembrane helix</keyword>
<dbReference type="EMBL" id="DF196819">
    <property type="protein sequence ID" value="GAD31031.1"/>
    <property type="molecule type" value="Genomic_DNA"/>
</dbReference>
<dbReference type="InterPro" id="IPR007445">
    <property type="entry name" value="PilO"/>
</dbReference>
<keyword evidence="1" id="KW-0175">Coiled coil</keyword>
<evidence type="ECO:0000313" key="4">
    <source>
        <dbReference type="Proteomes" id="UP000030675"/>
    </source>
</evidence>
<keyword evidence="2" id="KW-0472">Membrane</keyword>
<dbReference type="PIRSF" id="PIRSF016482">
    <property type="entry name" value="PilO"/>
    <property type="match status" value="1"/>
</dbReference>
<proteinExistence type="predicted"/>
<dbReference type="AlphaFoldDB" id="A0A0U1P8M4"/>
<name>A0A0U1P8M4_PHOLE</name>
<dbReference type="Pfam" id="PF04350">
    <property type="entry name" value="PilO"/>
    <property type="match status" value="1"/>
</dbReference>
<gene>
    <name evidence="3" type="ORF">PLEI_2688</name>
</gene>
<feature type="coiled-coil region" evidence="1">
    <location>
        <begin position="71"/>
        <end position="98"/>
    </location>
</feature>
<dbReference type="eggNOG" id="COG3167">
    <property type="taxonomic scope" value="Bacteria"/>
</dbReference>
<dbReference type="PANTHER" id="PTHR39555:SF1">
    <property type="entry name" value="TYPE IV PILUS INNER MEMBRANE COMPONENT PILO"/>
    <property type="match status" value="1"/>
</dbReference>
<reference evidence="4" key="1">
    <citation type="submission" date="2012-12" db="EMBL/GenBank/DDBJ databases">
        <title>Genome Sequence of Photobacterium leiognathi lrivu.4.1.</title>
        <authorList>
            <person name="Urbanczyk H."/>
            <person name="Ogura Y."/>
            <person name="Hayashi T."/>
            <person name="Dunlap P.V."/>
        </authorList>
    </citation>
    <scope>NUCLEOTIDE SEQUENCE [LARGE SCALE GENOMIC DNA]</scope>
    <source>
        <strain evidence="4">lrivu.4.1</strain>
    </source>
</reference>
<accession>A0A0U1P8M4</accession>
<protein>
    <submittedName>
        <fullName evidence="3">Fimbrial assembly protein PilO, putative</fullName>
    </submittedName>
</protein>
<sequence>MADWQELELDEITEWPLLPQCLVAVILAAALSAFGYWYWVSPMNDQLEQMKQKEQTLKTQLVSRASQVAALPRVKEQVAELNRRYHEMIEQLPEEQELASLLSGINDIGVNNGLVFQSIKWAPRVEHELYYELPINMQLTGNYEQIGKFAEAIARLPRIVNLNNAELSRVKPLGEPDETLSLKVSATTYRFKAPTHVDGNSDEG</sequence>
<evidence type="ECO:0000256" key="2">
    <source>
        <dbReference type="SAM" id="Phobius"/>
    </source>
</evidence>
<keyword evidence="2" id="KW-0812">Transmembrane</keyword>
<dbReference type="Proteomes" id="UP000030675">
    <property type="component" value="Unassembled WGS sequence"/>
</dbReference>
<dbReference type="PANTHER" id="PTHR39555">
    <property type="entry name" value="FIMBRIAL ASSEMBLY PROTEIN PILO-LIKE PROTEIN-RELATED"/>
    <property type="match status" value="1"/>
</dbReference>
<organism evidence="3 4">
    <name type="scientific">Photobacterium leiognathi lrivu.4.1</name>
    <dbReference type="NCBI Taxonomy" id="1248232"/>
    <lineage>
        <taxon>Bacteria</taxon>
        <taxon>Pseudomonadati</taxon>
        <taxon>Pseudomonadota</taxon>
        <taxon>Gammaproteobacteria</taxon>
        <taxon>Vibrionales</taxon>
        <taxon>Vibrionaceae</taxon>
        <taxon>Photobacterium</taxon>
    </lineage>
</organism>
<dbReference type="GO" id="GO:0043107">
    <property type="term" value="P:type IV pilus-dependent motility"/>
    <property type="evidence" value="ECO:0007669"/>
    <property type="project" value="InterPro"/>
</dbReference>
<dbReference type="GO" id="GO:0043683">
    <property type="term" value="P:type IV pilus assembly"/>
    <property type="evidence" value="ECO:0007669"/>
    <property type="project" value="InterPro"/>
</dbReference>
<evidence type="ECO:0000313" key="3">
    <source>
        <dbReference type="EMBL" id="GAD31031.1"/>
    </source>
</evidence>
<dbReference type="HOGENOM" id="CLU_102444_1_0_6"/>